<dbReference type="Gene3D" id="3.40.50.1000">
    <property type="entry name" value="HAD superfamily/HAD-like"/>
    <property type="match status" value="1"/>
</dbReference>
<proteinExistence type="predicted"/>
<evidence type="ECO:0000313" key="3">
    <source>
        <dbReference type="Proteomes" id="UP001157091"/>
    </source>
</evidence>
<dbReference type="PROSITE" id="PS01228">
    <property type="entry name" value="COF_1"/>
    <property type="match status" value="1"/>
</dbReference>
<dbReference type="Pfam" id="PF08282">
    <property type="entry name" value="Hydrolase_3"/>
    <property type="match status" value="1"/>
</dbReference>
<feature type="region of interest" description="Disordered" evidence="1">
    <location>
        <begin position="218"/>
        <end position="260"/>
    </location>
</feature>
<gene>
    <name evidence="2" type="ORF">GCM10025864_11570</name>
</gene>
<dbReference type="SUPFAM" id="SSF56784">
    <property type="entry name" value="HAD-like"/>
    <property type="match status" value="1"/>
</dbReference>
<dbReference type="Proteomes" id="UP001157091">
    <property type="component" value="Unassembled WGS sequence"/>
</dbReference>
<dbReference type="InterPro" id="IPR023214">
    <property type="entry name" value="HAD_sf"/>
</dbReference>
<dbReference type="PANTHER" id="PTHR10000">
    <property type="entry name" value="PHOSPHOSERINE PHOSPHATASE"/>
    <property type="match status" value="1"/>
</dbReference>
<protein>
    <submittedName>
        <fullName evidence="2">Uncharacterized protein</fullName>
    </submittedName>
</protein>
<sequence>MSPVVPAAEPPVEGARPSTYLVALDIDGTLLSWDEEPPHHEHISDAVREAVAALRDAGHHPVISTGRTVLATIPVARELGLTEGWLVCSNGAVTARIDPTTPEGFAIEERVTFDPAPALRAVLEGIPGALVAVEELGLGHRVNAPWPEGEITGRQEVVPFEQLASEPVTRVVVRSPERTREDFHDLVDRLGLEDVTYAIGWTAWMDIAPQGVTKGTALEGSAAGSESSRGRPSRSVTAATTSGCSSGPRAASRWATPTTS</sequence>
<comment type="caution">
    <text evidence="2">The sequence shown here is derived from an EMBL/GenBank/DDBJ whole genome shotgun (WGS) entry which is preliminary data.</text>
</comment>
<dbReference type="PANTHER" id="PTHR10000:SF8">
    <property type="entry name" value="HAD SUPERFAMILY HYDROLASE-LIKE, TYPE 3"/>
    <property type="match status" value="1"/>
</dbReference>
<feature type="compositionally biased region" description="Polar residues" evidence="1">
    <location>
        <begin position="236"/>
        <end position="245"/>
    </location>
</feature>
<dbReference type="EMBL" id="BSUK01000001">
    <property type="protein sequence ID" value="GMA23398.1"/>
    <property type="molecule type" value="Genomic_DNA"/>
</dbReference>
<keyword evidence="3" id="KW-1185">Reference proteome</keyword>
<evidence type="ECO:0000256" key="1">
    <source>
        <dbReference type="SAM" id="MobiDB-lite"/>
    </source>
</evidence>
<reference evidence="3" key="1">
    <citation type="journal article" date="2019" name="Int. J. Syst. Evol. Microbiol.">
        <title>The Global Catalogue of Microorganisms (GCM) 10K type strain sequencing project: providing services to taxonomists for standard genome sequencing and annotation.</title>
        <authorList>
            <consortium name="The Broad Institute Genomics Platform"/>
            <consortium name="The Broad Institute Genome Sequencing Center for Infectious Disease"/>
            <person name="Wu L."/>
            <person name="Ma J."/>
        </authorList>
    </citation>
    <scope>NUCLEOTIDE SEQUENCE [LARGE SCALE GENOMIC DNA]</scope>
    <source>
        <strain evidence="3">NBRC 106348</strain>
    </source>
</reference>
<accession>A0ABQ6HY17</accession>
<name>A0ABQ6HY17_9MICO</name>
<organism evidence="2 3">
    <name type="scientific">Luteimicrobium album</name>
    <dbReference type="NCBI Taxonomy" id="1054550"/>
    <lineage>
        <taxon>Bacteria</taxon>
        <taxon>Bacillati</taxon>
        <taxon>Actinomycetota</taxon>
        <taxon>Actinomycetes</taxon>
        <taxon>Micrococcales</taxon>
        <taxon>Luteimicrobium</taxon>
    </lineage>
</organism>
<evidence type="ECO:0000313" key="2">
    <source>
        <dbReference type="EMBL" id="GMA23398.1"/>
    </source>
</evidence>
<dbReference type="InterPro" id="IPR036412">
    <property type="entry name" value="HAD-like_sf"/>
</dbReference>